<name>A0AAV8RPX1_ENSVE</name>
<proteinExistence type="predicted"/>
<sequence>MSKVEREQLDGQRGSAQKAFAIKQREGWKFWESALQFHHRILTRLPPALRHPHASFSAANAAVAAALSQQLNQQG</sequence>
<evidence type="ECO:0000313" key="2">
    <source>
        <dbReference type="Proteomes" id="UP001222027"/>
    </source>
</evidence>
<dbReference type="AlphaFoldDB" id="A0AAV8RPX1"/>
<reference evidence="1 2" key="1">
    <citation type="submission" date="2022-12" db="EMBL/GenBank/DDBJ databases">
        <title>Chromosome-scale assembly of the Ensete ventricosum genome.</title>
        <authorList>
            <person name="Dussert Y."/>
            <person name="Stocks J."/>
            <person name="Wendawek A."/>
            <person name="Woldeyes F."/>
            <person name="Nichols R.A."/>
            <person name="Borrell J.S."/>
        </authorList>
    </citation>
    <scope>NUCLEOTIDE SEQUENCE [LARGE SCALE GENOMIC DNA]</scope>
    <source>
        <strain evidence="2">cv. Maze</strain>
        <tissue evidence="1">Seeds</tissue>
    </source>
</reference>
<dbReference type="EMBL" id="JAQQAF010000002">
    <property type="protein sequence ID" value="KAJ8506379.1"/>
    <property type="molecule type" value="Genomic_DNA"/>
</dbReference>
<comment type="caution">
    <text evidence="1">The sequence shown here is derived from an EMBL/GenBank/DDBJ whole genome shotgun (WGS) entry which is preliminary data.</text>
</comment>
<accession>A0AAV8RPX1</accession>
<protein>
    <submittedName>
        <fullName evidence="1">Uncharacterized protein</fullName>
    </submittedName>
</protein>
<dbReference type="Proteomes" id="UP001222027">
    <property type="component" value="Unassembled WGS sequence"/>
</dbReference>
<evidence type="ECO:0000313" key="1">
    <source>
        <dbReference type="EMBL" id="KAJ8506379.1"/>
    </source>
</evidence>
<keyword evidence="2" id="KW-1185">Reference proteome</keyword>
<gene>
    <name evidence="1" type="ORF">OPV22_007265</name>
</gene>
<organism evidence="1 2">
    <name type="scientific">Ensete ventricosum</name>
    <name type="common">Abyssinian banana</name>
    <name type="synonym">Musa ensete</name>
    <dbReference type="NCBI Taxonomy" id="4639"/>
    <lineage>
        <taxon>Eukaryota</taxon>
        <taxon>Viridiplantae</taxon>
        <taxon>Streptophyta</taxon>
        <taxon>Embryophyta</taxon>
        <taxon>Tracheophyta</taxon>
        <taxon>Spermatophyta</taxon>
        <taxon>Magnoliopsida</taxon>
        <taxon>Liliopsida</taxon>
        <taxon>Zingiberales</taxon>
        <taxon>Musaceae</taxon>
        <taxon>Ensete</taxon>
    </lineage>
</organism>